<evidence type="ECO:0000313" key="7">
    <source>
        <dbReference type="Proteomes" id="UP000316781"/>
    </source>
</evidence>
<dbReference type="InterPro" id="IPR036390">
    <property type="entry name" value="WH_DNA-bd_sf"/>
</dbReference>
<dbReference type="GO" id="GO:0032993">
    <property type="term" value="C:protein-DNA complex"/>
    <property type="evidence" value="ECO:0007669"/>
    <property type="project" value="TreeGrafter"/>
</dbReference>
<proteinExistence type="inferred from homology"/>
<keyword evidence="4" id="KW-0804">Transcription</keyword>
<dbReference type="Proteomes" id="UP000316781">
    <property type="component" value="Unassembled WGS sequence"/>
</dbReference>
<gene>
    <name evidence="6" type="ORF">FM996_12760</name>
</gene>
<keyword evidence="3" id="KW-0238">DNA-binding</keyword>
<dbReference type="Pfam" id="PF00126">
    <property type="entry name" value="HTH_1"/>
    <property type="match status" value="1"/>
</dbReference>
<organism evidence="6 7">
    <name type="scientific">Methylosinus sporium</name>
    <dbReference type="NCBI Taxonomy" id="428"/>
    <lineage>
        <taxon>Bacteria</taxon>
        <taxon>Pseudomonadati</taxon>
        <taxon>Pseudomonadota</taxon>
        <taxon>Alphaproteobacteria</taxon>
        <taxon>Hyphomicrobiales</taxon>
        <taxon>Methylocystaceae</taxon>
        <taxon>Methylosinus</taxon>
    </lineage>
</organism>
<dbReference type="EMBL" id="VJMF01000047">
    <property type="protein sequence ID" value="TRL32246.1"/>
    <property type="molecule type" value="Genomic_DNA"/>
</dbReference>
<evidence type="ECO:0000256" key="4">
    <source>
        <dbReference type="ARBA" id="ARBA00023163"/>
    </source>
</evidence>
<evidence type="ECO:0000256" key="3">
    <source>
        <dbReference type="ARBA" id="ARBA00023125"/>
    </source>
</evidence>
<dbReference type="PROSITE" id="PS50931">
    <property type="entry name" value="HTH_LYSR"/>
    <property type="match status" value="1"/>
</dbReference>
<feature type="domain" description="HTH lysR-type" evidence="5">
    <location>
        <begin position="1"/>
        <end position="53"/>
    </location>
</feature>
<accession>A0A549SRI6</accession>
<comment type="similarity">
    <text evidence="1">Belongs to the LysR transcriptional regulatory family.</text>
</comment>
<name>A0A549SRI6_METSR</name>
<dbReference type="PRINTS" id="PR00039">
    <property type="entry name" value="HTHLYSR"/>
</dbReference>
<evidence type="ECO:0000313" key="6">
    <source>
        <dbReference type="EMBL" id="TRL32246.1"/>
    </source>
</evidence>
<dbReference type="InterPro" id="IPR036388">
    <property type="entry name" value="WH-like_DNA-bd_sf"/>
</dbReference>
<dbReference type="PANTHER" id="PTHR30346">
    <property type="entry name" value="TRANSCRIPTIONAL DUAL REGULATOR HCAR-RELATED"/>
    <property type="match status" value="1"/>
</dbReference>
<evidence type="ECO:0000256" key="1">
    <source>
        <dbReference type="ARBA" id="ARBA00009437"/>
    </source>
</evidence>
<keyword evidence="2" id="KW-0805">Transcription regulation</keyword>
<dbReference type="GO" id="GO:0003700">
    <property type="term" value="F:DNA-binding transcription factor activity"/>
    <property type="evidence" value="ECO:0007669"/>
    <property type="project" value="InterPro"/>
</dbReference>
<dbReference type="SUPFAM" id="SSF46785">
    <property type="entry name" value="Winged helix' DNA-binding domain"/>
    <property type="match status" value="1"/>
</dbReference>
<reference evidence="6 7" key="1">
    <citation type="submission" date="2019-07" db="EMBL/GenBank/DDBJ databases">
        <title>Ln-dependent methylotrophs.</title>
        <authorList>
            <person name="Tani A."/>
        </authorList>
    </citation>
    <scope>NUCLEOTIDE SEQUENCE [LARGE SCALE GENOMIC DNA]</scope>
    <source>
        <strain evidence="6 7">SM89A</strain>
    </source>
</reference>
<dbReference type="AlphaFoldDB" id="A0A549SRI6"/>
<evidence type="ECO:0000256" key="2">
    <source>
        <dbReference type="ARBA" id="ARBA00023015"/>
    </source>
</evidence>
<dbReference type="InterPro" id="IPR000847">
    <property type="entry name" value="LysR_HTH_N"/>
</dbReference>
<protein>
    <submittedName>
        <fullName evidence="6">LysR family transcriptional regulator</fullName>
    </submittedName>
</protein>
<comment type="caution">
    <text evidence="6">The sequence shown here is derived from an EMBL/GenBank/DDBJ whole genome shotgun (WGS) entry which is preliminary data.</text>
</comment>
<evidence type="ECO:0000259" key="5">
    <source>
        <dbReference type="PROSITE" id="PS50931"/>
    </source>
</evidence>
<dbReference type="Gene3D" id="1.10.10.10">
    <property type="entry name" value="Winged helix-like DNA-binding domain superfamily/Winged helix DNA-binding domain"/>
    <property type="match status" value="1"/>
</dbReference>
<sequence length="140" mass="15706">MFYSLAVADRGSFSRAAEAIGTRQSAVSRRVRSLEHELGVSLFERRPPDDRRTECLDRTRVAFAEIDRAMSNAKSVRRGIDGALGIGFLPSLVPRHLDQLLESLSRQLSRCSDRAFRRCSSRCSFSGGRRGHRPVCGEHE</sequence>
<dbReference type="GO" id="GO:0003677">
    <property type="term" value="F:DNA binding"/>
    <property type="evidence" value="ECO:0007669"/>
    <property type="project" value="UniProtKB-KW"/>
</dbReference>
<dbReference type="PANTHER" id="PTHR30346:SF28">
    <property type="entry name" value="HTH-TYPE TRANSCRIPTIONAL REGULATOR CYNR"/>
    <property type="match status" value="1"/>
</dbReference>